<accession>A0A4R5CS87</accession>
<dbReference type="Proteomes" id="UP000294739">
    <property type="component" value="Unassembled WGS sequence"/>
</dbReference>
<feature type="coiled-coil region" evidence="1">
    <location>
        <begin position="147"/>
        <end position="174"/>
    </location>
</feature>
<protein>
    <submittedName>
        <fullName evidence="2">Uncharacterized protein</fullName>
    </submittedName>
</protein>
<dbReference type="AlphaFoldDB" id="A0A4R5CS87"/>
<evidence type="ECO:0000256" key="1">
    <source>
        <dbReference type="SAM" id="Coils"/>
    </source>
</evidence>
<dbReference type="InParanoid" id="A0A4R5CS87"/>
<comment type="caution">
    <text evidence="2">The sequence shown here is derived from an EMBL/GenBank/DDBJ whole genome shotgun (WGS) entry which is preliminary data.</text>
</comment>
<keyword evidence="1" id="KW-0175">Coiled coil</keyword>
<evidence type="ECO:0000313" key="2">
    <source>
        <dbReference type="EMBL" id="TDE03439.1"/>
    </source>
</evidence>
<sequence length="217" mass="24433">MTTPTPTYAHTDRDGDRLEAWQLAEFECEDPRLVMVRPGSPDSEEVRISVYLPKDPAELHKLTEAIHGREIEYIQYKDGENAHTLTPNSVGGRKVAAIVYEDELPEVKAEETERLYRAGGTVTPKAMATPQWRVKRLYREALEHLALARHIEARDAAAKEQERAEEERVRTKAQALALIAREAEGVEPPWHDMSPARQNGWLAVARHVLAGEEAGRG</sequence>
<gene>
    <name evidence="2" type="ORF">E1269_20590</name>
</gene>
<keyword evidence="3" id="KW-1185">Reference proteome</keyword>
<dbReference type="RefSeq" id="WP_131898010.1">
    <property type="nucleotide sequence ID" value="NZ_SMKZ01000032.1"/>
</dbReference>
<evidence type="ECO:0000313" key="3">
    <source>
        <dbReference type="Proteomes" id="UP000294739"/>
    </source>
</evidence>
<proteinExistence type="predicted"/>
<organism evidence="2 3">
    <name type="scientific">Jiangella asiatica</name>
    <dbReference type="NCBI Taxonomy" id="2530372"/>
    <lineage>
        <taxon>Bacteria</taxon>
        <taxon>Bacillati</taxon>
        <taxon>Actinomycetota</taxon>
        <taxon>Actinomycetes</taxon>
        <taxon>Jiangellales</taxon>
        <taxon>Jiangellaceae</taxon>
        <taxon>Jiangella</taxon>
    </lineage>
</organism>
<name>A0A4R5CS87_9ACTN</name>
<reference evidence="2 3" key="1">
    <citation type="submission" date="2019-03" db="EMBL/GenBank/DDBJ databases">
        <title>Draft genome sequences of novel Actinobacteria.</title>
        <authorList>
            <person name="Sahin N."/>
            <person name="Ay H."/>
            <person name="Saygin H."/>
        </authorList>
    </citation>
    <scope>NUCLEOTIDE SEQUENCE [LARGE SCALE GENOMIC DNA]</scope>
    <source>
        <strain evidence="2 3">5K138</strain>
    </source>
</reference>
<dbReference type="EMBL" id="SMKZ01000032">
    <property type="protein sequence ID" value="TDE03439.1"/>
    <property type="molecule type" value="Genomic_DNA"/>
</dbReference>